<evidence type="ECO:0008006" key="3">
    <source>
        <dbReference type="Google" id="ProtNLM"/>
    </source>
</evidence>
<sequence>MAKIKTRVTLCTPQAVAMIKAANNAALTDMGNQALQDVSKHVPHDQGVLEGSGLSNSDTKAVNGKYIMRWSTPYAQYLWNGDVMYGNPTSRTYGPKRISFTSALAHEEWAKYAREVYGEQWKKVYQAALKRRIK</sequence>
<dbReference type="AlphaFoldDB" id="A0A845KIZ1"/>
<comment type="caution">
    <text evidence="1">The sequence shown here is derived from an EMBL/GenBank/DDBJ whole genome shotgun (WGS) entry which is preliminary data.</text>
</comment>
<evidence type="ECO:0000313" key="2">
    <source>
        <dbReference type="Proteomes" id="UP000446719"/>
    </source>
</evidence>
<protein>
    <recommendedName>
        <fullName evidence="3">Minor capsid protein</fullName>
    </recommendedName>
</protein>
<dbReference type="Proteomes" id="UP000446719">
    <property type="component" value="Unassembled WGS sequence"/>
</dbReference>
<evidence type="ECO:0000313" key="1">
    <source>
        <dbReference type="EMBL" id="MZK16711.1"/>
    </source>
</evidence>
<dbReference type="RefSeq" id="WP_161158737.1">
    <property type="nucleotide sequence ID" value="NZ_WWSB01000001.1"/>
</dbReference>
<name>A0A845KIZ1_9FIRM</name>
<accession>A0A845KIZ1</accession>
<dbReference type="EMBL" id="WWSB01000001">
    <property type="protein sequence ID" value="MZK16711.1"/>
    <property type="molecule type" value="Genomic_DNA"/>
</dbReference>
<dbReference type="InterPro" id="IPR021080">
    <property type="entry name" value="Minor_capsid_protein"/>
</dbReference>
<reference evidence="1 2" key="1">
    <citation type="journal article" date="2019" name="Nat. Med.">
        <title>A library of human gut bacterial isolates paired with longitudinal multiomics data enables mechanistic microbiome research.</title>
        <authorList>
            <person name="Poyet M."/>
            <person name="Groussin M."/>
            <person name="Gibbons S.M."/>
            <person name="Avila-Pacheco J."/>
            <person name="Jiang X."/>
            <person name="Kearney S.M."/>
            <person name="Perrotta A.R."/>
            <person name="Berdy B."/>
            <person name="Zhao S."/>
            <person name="Lieberman T.D."/>
            <person name="Swanson P.K."/>
            <person name="Smith M."/>
            <person name="Roesemann S."/>
            <person name="Alexander J.E."/>
            <person name="Rich S.A."/>
            <person name="Livny J."/>
            <person name="Vlamakis H."/>
            <person name="Clish C."/>
            <person name="Bullock K."/>
            <person name="Deik A."/>
            <person name="Scott J."/>
            <person name="Pierce K.A."/>
            <person name="Xavier R.J."/>
            <person name="Alm E.J."/>
        </authorList>
    </citation>
    <scope>NUCLEOTIDE SEQUENCE [LARGE SCALE GENOMIC DNA]</scope>
    <source>
        <strain evidence="1 2">BIOML-A7</strain>
    </source>
</reference>
<gene>
    <name evidence="1" type="ORF">GT565_00955</name>
</gene>
<dbReference type="Pfam" id="PF11114">
    <property type="entry name" value="Minor_capsid_2"/>
    <property type="match status" value="1"/>
</dbReference>
<organism evidence="1 2">
    <name type="scientific">Dorea longicatena</name>
    <dbReference type="NCBI Taxonomy" id="88431"/>
    <lineage>
        <taxon>Bacteria</taxon>
        <taxon>Bacillati</taxon>
        <taxon>Bacillota</taxon>
        <taxon>Clostridia</taxon>
        <taxon>Lachnospirales</taxon>
        <taxon>Lachnospiraceae</taxon>
        <taxon>Dorea</taxon>
    </lineage>
</organism>
<proteinExistence type="predicted"/>